<protein>
    <submittedName>
        <fullName evidence="2">Uncharacterized protein</fullName>
    </submittedName>
</protein>
<feature type="transmembrane region" description="Helical" evidence="1">
    <location>
        <begin position="82"/>
        <end position="112"/>
    </location>
</feature>
<evidence type="ECO:0000313" key="2">
    <source>
        <dbReference type="EMBL" id="EUJ34986.1"/>
    </source>
</evidence>
<accession>W7CGM6</accession>
<dbReference type="RefSeq" id="WP_035315656.1">
    <property type="nucleotide sequence ID" value="NZ_AODH01000060.1"/>
</dbReference>
<dbReference type="STRING" id="1265861.BCAMP_12060"/>
<dbReference type="AlphaFoldDB" id="W7CGM6"/>
<dbReference type="OrthoDB" id="2199852at2"/>
<keyword evidence="1" id="KW-1133">Transmembrane helix</keyword>
<feature type="transmembrane region" description="Helical" evidence="1">
    <location>
        <begin position="51"/>
        <end position="70"/>
    </location>
</feature>
<feature type="transmembrane region" description="Helical" evidence="1">
    <location>
        <begin position="211"/>
        <end position="231"/>
    </location>
</feature>
<feature type="transmembrane region" description="Helical" evidence="1">
    <location>
        <begin position="166"/>
        <end position="185"/>
    </location>
</feature>
<evidence type="ECO:0000313" key="3">
    <source>
        <dbReference type="Proteomes" id="UP000019243"/>
    </source>
</evidence>
<reference evidence="2 3" key="1">
    <citation type="submission" date="2012-12" db="EMBL/GenBank/DDBJ databases">
        <title>Novel taxa of Listeriaceae from agricultural environments in the United States.</title>
        <authorList>
            <person name="den Bakker H.C."/>
            <person name="Allred A."/>
            <person name="Warchocki S."/>
            <person name="Wright E.M."/>
            <person name="Burrell A."/>
            <person name="Nightingale K.K."/>
            <person name="Kephart D."/>
            <person name="Wiedmann M."/>
        </authorList>
    </citation>
    <scope>NUCLEOTIDE SEQUENCE [LARGE SCALE GENOMIC DNA]</scope>
    <source>
        <strain evidence="2 3">FSL F6-1037</strain>
    </source>
</reference>
<sequence length="243" mass="27409">MKFKAALNYQFSYQIRAFLIYSAIYITSAIIFPLIGLYFSNTTEVIKSDVLISPLVFMVILMAVGSKIAFNLFVQNSTSRQTIFLSLLVSNGVIAIMTTVLNMLLITITNHFSNGSLQLYNFIGKIYRNDPFFGIVATCFFVFFSAGLLGMLITTFSQRFLTTTKLLVSAGIVFLGIILSIVYQFCNEQLQQSFQTFVPRLFGFTGNQPQVSSFMLTVVIVIILEAVFLYLMNRHREIKTKTA</sequence>
<feature type="transmembrane region" description="Helical" evidence="1">
    <location>
        <begin position="132"/>
        <end position="154"/>
    </location>
</feature>
<evidence type="ECO:0000256" key="1">
    <source>
        <dbReference type="SAM" id="Phobius"/>
    </source>
</evidence>
<comment type="caution">
    <text evidence="2">The sequence shown here is derived from an EMBL/GenBank/DDBJ whole genome shotgun (WGS) entry which is preliminary data.</text>
</comment>
<gene>
    <name evidence="2" type="ORF">BCAMP_12060</name>
</gene>
<dbReference type="Proteomes" id="UP000019243">
    <property type="component" value="Unassembled WGS sequence"/>
</dbReference>
<name>W7CGM6_9LIST</name>
<keyword evidence="1" id="KW-0812">Transmembrane</keyword>
<feature type="transmembrane region" description="Helical" evidence="1">
    <location>
        <begin position="18"/>
        <end position="39"/>
    </location>
</feature>
<keyword evidence="3" id="KW-1185">Reference proteome</keyword>
<dbReference type="EMBL" id="AODH01000060">
    <property type="protein sequence ID" value="EUJ34986.1"/>
    <property type="molecule type" value="Genomic_DNA"/>
</dbReference>
<organism evidence="2 3">
    <name type="scientific">Brochothrix campestris FSL F6-1037</name>
    <dbReference type="NCBI Taxonomy" id="1265861"/>
    <lineage>
        <taxon>Bacteria</taxon>
        <taxon>Bacillati</taxon>
        <taxon>Bacillota</taxon>
        <taxon>Bacilli</taxon>
        <taxon>Bacillales</taxon>
        <taxon>Listeriaceae</taxon>
        <taxon>Brochothrix</taxon>
    </lineage>
</organism>
<proteinExistence type="predicted"/>
<keyword evidence="1" id="KW-0472">Membrane</keyword>